<evidence type="ECO:0000256" key="1">
    <source>
        <dbReference type="ARBA" id="ARBA00004418"/>
    </source>
</evidence>
<dbReference type="Pfam" id="PF07940">
    <property type="entry name" value="Hepar_II_III_C"/>
    <property type="match status" value="1"/>
</dbReference>
<proteinExistence type="predicted"/>
<dbReference type="InterPro" id="IPR031680">
    <property type="entry name" value="Hepar_II_III_N"/>
</dbReference>
<dbReference type="PATRIC" id="fig|1249627.3.peg.2197"/>
<dbReference type="EMBL" id="AONC01000030">
    <property type="protein sequence ID" value="EXJ15008.1"/>
    <property type="molecule type" value="Genomic_DNA"/>
</dbReference>
<dbReference type="PANTHER" id="PTHR39210:SF1">
    <property type="entry name" value="HEPARIN-SULFATE LYASE"/>
    <property type="match status" value="1"/>
</dbReference>
<evidence type="ECO:0000256" key="2">
    <source>
        <dbReference type="ARBA" id="ARBA00022729"/>
    </source>
</evidence>
<dbReference type="OrthoDB" id="9763014at2"/>
<evidence type="ECO:0000313" key="8">
    <source>
        <dbReference type="Proteomes" id="UP000019460"/>
    </source>
</evidence>
<dbReference type="RefSeq" id="WP_081763457.1">
    <property type="nucleotide sequence ID" value="NZ_AONC01000030.1"/>
</dbReference>
<dbReference type="SUPFAM" id="SSF48230">
    <property type="entry name" value="Chondroitin AC/alginate lyase"/>
    <property type="match status" value="1"/>
</dbReference>
<name>W9V630_9GAMM</name>
<feature type="domain" description="Heparinase II/III-like C-terminal" evidence="5">
    <location>
        <begin position="347"/>
        <end position="559"/>
    </location>
</feature>
<dbReference type="InterPro" id="IPR012480">
    <property type="entry name" value="Hepar_II_III_C"/>
</dbReference>
<keyword evidence="3" id="KW-0574">Periplasm</keyword>
<accession>W9V630</accession>
<dbReference type="PANTHER" id="PTHR39210">
    <property type="entry name" value="HEPARIN-SULFATE LYASE"/>
    <property type="match status" value="1"/>
</dbReference>
<dbReference type="eggNOG" id="COG5360">
    <property type="taxonomic scope" value="Bacteria"/>
</dbReference>
<dbReference type="Proteomes" id="UP000019460">
    <property type="component" value="Unassembled WGS sequence"/>
</dbReference>
<dbReference type="AlphaFoldDB" id="W9V630"/>
<dbReference type="GO" id="GO:0016829">
    <property type="term" value="F:lyase activity"/>
    <property type="evidence" value="ECO:0007669"/>
    <property type="project" value="UniProtKB-KW"/>
</dbReference>
<dbReference type="STRING" id="1249627.D779_1877"/>
<protein>
    <submittedName>
        <fullName evidence="7">Phosphopantothenoylcysteine synthetase/decarboxylase</fullName>
    </submittedName>
</protein>
<dbReference type="Gene3D" id="1.50.10.100">
    <property type="entry name" value="Chondroitin AC/alginate lyase"/>
    <property type="match status" value="1"/>
</dbReference>
<feature type="domain" description="Heparin-sulfate lyase N-terminal" evidence="6">
    <location>
        <begin position="110"/>
        <end position="304"/>
    </location>
</feature>
<organism evidence="7 8">
    <name type="scientific">Imhoffiella purpurea</name>
    <dbReference type="NCBI Taxonomy" id="1249627"/>
    <lineage>
        <taxon>Bacteria</taxon>
        <taxon>Pseudomonadati</taxon>
        <taxon>Pseudomonadota</taxon>
        <taxon>Gammaproteobacteria</taxon>
        <taxon>Chromatiales</taxon>
        <taxon>Chromatiaceae</taxon>
        <taxon>Imhoffiella</taxon>
    </lineage>
</organism>
<reference evidence="7 8" key="1">
    <citation type="submission" date="2012-11" db="EMBL/GenBank/DDBJ databases">
        <title>Genome assembly of Thiorhodococcus sp. AK35.</title>
        <authorList>
            <person name="Nupur N."/>
            <person name="Khatri I."/>
            <person name="Subramanian S."/>
            <person name="Pinnaka A."/>
        </authorList>
    </citation>
    <scope>NUCLEOTIDE SEQUENCE [LARGE SCALE GENOMIC DNA]</scope>
    <source>
        <strain evidence="7 8">AK35</strain>
    </source>
</reference>
<evidence type="ECO:0000256" key="3">
    <source>
        <dbReference type="ARBA" id="ARBA00022764"/>
    </source>
</evidence>
<dbReference type="Pfam" id="PF16889">
    <property type="entry name" value="Hepar_II_III_N"/>
    <property type="match status" value="1"/>
</dbReference>
<comment type="subcellular location">
    <subcellularLocation>
        <location evidence="1">Periplasm</location>
    </subcellularLocation>
</comment>
<comment type="caution">
    <text evidence="7">The sequence shown here is derived from an EMBL/GenBank/DDBJ whole genome shotgun (WGS) entry which is preliminary data.</text>
</comment>
<dbReference type="GO" id="GO:0042597">
    <property type="term" value="C:periplasmic space"/>
    <property type="evidence" value="ECO:0007669"/>
    <property type="project" value="UniProtKB-SubCell"/>
</dbReference>
<gene>
    <name evidence="7" type="ORF">D779_1877</name>
</gene>
<keyword evidence="4" id="KW-0456">Lyase</keyword>
<dbReference type="Gene3D" id="2.70.98.70">
    <property type="match status" value="1"/>
</dbReference>
<evidence type="ECO:0000259" key="5">
    <source>
        <dbReference type="Pfam" id="PF07940"/>
    </source>
</evidence>
<evidence type="ECO:0000259" key="6">
    <source>
        <dbReference type="Pfam" id="PF16889"/>
    </source>
</evidence>
<evidence type="ECO:0000256" key="4">
    <source>
        <dbReference type="ARBA" id="ARBA00023239"/>
    </source>
</evidence>
<dbReference type="InterPro" id="IPR008929">
    <property type="entry name" value="Chondroitin_lyas"/>
</dbReference>
<keyword evidence="8" id="KW-1185">Reference proteome</keyword>
<evidence type="ECO:0000313" key="7">
    <source>
        <dbReference type="EMBL" id="EXJ15008.1"/>
    </source>
</evidence>
<keyword evidence="2" id="KW-0732">Signal</keyword>
<sequence length="575" mass="64490">MLVRQLALFLPTMHYLRWRQLYWRFYLLGSRATRRARPLPPSIGVCQLLLVAPIKRCPGWLGDGFRFLNRTVPSSPIPWHAADLPKLWLYNLHYFDYLHQPGMSPDRGVALIRDWIAQNPPYRGNGWEPYPISLRIVNWLKFMNRQMLGQDMLELMAVSLFEQTRHLRRSLEYHLLANHLFKNGVALLFAGACLRGGDEPGEWYRKGAEILRAEIAEQVLPDGGHFERSPMYHAIVLEDVLDCLNLVALQGRAGVTSMPGACGDGRSDPNLAGLLRATAEQMLRFLSDSVHPDGTLPRFNDTAEGIAPSLDQLWEYATRLQVAVPERPAAGSSASSATDGTSRIIEKPDFGLATLSAGTWRCVIDCGAIGPDYQPGHAHCDTLSYELTWNGRLVAVNAGTFEYAGSERNGFRRTSAHNTLELDGEEQHEIWATFRVARRGYPQEIRAWEEAGGRVCFSGKHTGYRRLPGRPVHERRVSLSNDCLRVEDRIASRRCHQAVSRLHLHPDVLVLACDGKTARLSVDGKCLVMEVEEGVLSADTYAFSREFGLKEAATVLTVSKQLQSGSHIAYRLRSA</sequence>